<protein>
    <submittedName>
        <fullName evidence="2">Uncharacterized protein</fullName>
    </submittedName>
</protein>
<dbReference type="EMBL" id="BAAALT010000014">
    <property type="protein sequence ID" value="GAA1787805.1"/>
    <property type="molecule type" value="Genomic_DNA"/>
</dbReference>
<evidence type="ECO:0000313" key="3">
    <source>
        <dbReference type="Proteomes" id="UP001500218"/>
    </source>
</evidence>
<evidence type="ECO:0000256" key="1">
    <source>
        <dbReference type="SAM" id="MobiDB-lite"/>
    </source>
</evidence>
<gene>
    <name evidence="2" type="ORF">GCM10009682_07260</name>
</gene>
<name>A0ABP4XPY0_9ACTN</name>
<organism evidence="2 3">
    <name type="scientific">Luedemannella flava</name>
    <dbReference type="NCBI Taxonomy" id="349316"/>
    <lineage>
        <taxon>Bacteria</taxon>
        <taxon>Bacillati</taxon>
        <taxon>Actinomycetota</taxon>
        <taxon>Actinomycetes</taxon>
        <taxon>Micromonosporales</taxon>
        <taxon>Micromonosporaceae</taxon>
        <taxon>Luedemannella</taxon>
    </lineage>
</organism>
<sequence length="73" mass="8037">MAAPPPGHPAKGDPSANSYPRRLIQGRTKRKPLPVRVRGFRQPGEELVPRGGVEPPTFRFQIRQGVEADPRAS</sequence>
<accession>A0ABP4XPY0</accession>
<keyword evidence="3" id="KW-1185">Reference proteome</keyword>
<feature type="region of interest" description="Disordered" evidence="1">
    <location>
        <begin position="1"/>
        <end position="30"/>
    </location>
</feature>
<proteinExistence type="predicted"/>
<evidence type="ECO:0000313" key="2">
    <source>
        <dbReference type="EMBL" id="GAA1787805.1"/>
    </source>
</evidence>
<reference evidence="3" key="1">
    <citation type="journal article" date="2019" name="Int. J. Syst. Evol. Microbiol.">
        <title>The Global Catalogue of Microorganisms (GCM) 10K type strain sequencing project: providing services to taxonomists for standard genome sequencing and annotation.</title>
        <authorList>
            <consortium name="The Broad Institute Genomics Platform"/>
            <consortium name="The Broad Institute Genome Sequencing Center for Infectious Disease"/>
            <person name="Wu L."/>
            <person name="Ma J."/>
        </authorList>
    </citation>
    <scope>NUCLEOTIDE SEQUENCE [LARGE SCALE GENOMIC DNA]</scope>
    <source>
        <strain evidence="3">JCM 13250</strain>
    </source>
</reference>
<dbReference type="Proteomes" id="UP001500218">
    <property type="component" value="Unassembled WGS sequence"/>
</dbReference>
<comment type="caution">
    <text evidence="2">The sequence shown here is derived from an EMBL/GenBank/DDBJ whole genome shotgun (WGS) entry which is preliminary data.</text>
</comment>